<protein>
    <recommendedName>
        <fullName evidence="4 5">Translation initiation factor IF-3</fullName>
    </recommendedName>
</protein>
<dbReference type="PANTHER" id="PTHR10938">
    <property type="entry name" value="TRANSLATION INITIATION FACTOR IF-3"/>
    <property type="match status" value="1"/>
</dbReference>
<dbReference type="EMBL" id="JAWSTH010000040">
    <property type="protein sequence ID" value="MDW5595767.1"/>
    <property type="molecule type" value="Genomic_DNA"/>
</dbReference>
<dbReference type="SUPFAM" id="SSF54364">
    <property type="entry name" value="Translation initiation factor IF3, N-terminal domain"/>
    <property type="match status" value="1"/>
</dbReference>
<keyword evidence="11" id="KW-1185">Reference proteome</keyword>
<evidence type="ECO:0000256" key="5">
    <source>
        <dbReference type="NCBIfam" id="TIGR00168"/>
    </source>
</evidence>
<feature type="domain" description="Translation initiation factor 3 C-terminal" evidence="8">
    <location>
        <begin position="95"/>
        <end position="179"/>
    </location>
</feature>
<evidence type="ECO:0000313" key="11">
    <source>
        <dbReference type="Proteomes" id="UP001284601"/>
    </source>
</evidence>
<dbReference type="InterPro" id="IPR036787">
    <property type="entry name" value="T_IF-3_N_sf"/>
</dbReference>
<accession>A0ABU4HR59</accession>
<feature type="region of interest" description="Disordered" evidence="7">
    <location>
        <begin position="189"/>
        <end position="354"/>
    </location>
</feature>
<comment type="caution">
    <text evidence="10">The sequence shown here is derived from an EMBL/GenBank/DDBJ whole genome shotgun (WGS) entry which is preliminary data.</text>
</comment>
<dbReference type="HAMAP" id="MF_00080">
    <property type="entry name" value="IF_3"/>
    <property type="match status" value="1"/>
</dbReference>
<sequence>MPVPRRFDRRPPERDNTRINERIRVPEVRLIGEDGQQIGILKTPDALRLAQERDLDLVEVAADARPPVCRILDYSKYRYEQAQKVKAAKKHQQQITIREIKFRPKIALNDYETKKGHVTRFLKHKDKVKITIMFRGREVTHPERGQVLLERLAEELADLAIVEQRPIQDGRNMTMMLGPSKAILAEAESGGARKPKGDAPKAEASAEAAAAARAEATPAAARAEAAPAEVETPVAAEADAPAAAEAPAVAEAEAPAPTPAEDAPAAAEAEAPAPAAEAPAVAEADAAPAEAEAPVETEAPARAAAPARRAARAAARADAPARRAPARRAAARAARRRAAARGDETPAEGAAATS</sequence>
<gene>
    <name evidence="4 10" type="primary">infC</name>
    <name evidence="10" type="ORF">R7226_15560</name>
</gene>
<keyword evidence="3 4" id="KW-0648">Protein biosynthesis</keyword>
<feature type="compositionally biased region" description="Basic residues" evidence="7">
    <location>
        <begin position="324"/>
        <end position="339"/>
    </location>
</feature>
<evidence type="ECO:0000256" key="6">
    <source>
        <dbReference type="RuleBase" id="RU000646"/>
    </source>
</evidence>
<evidence type="ECO:0000256" key="7">
    <source>
        <dbReference type="SAM" id="MobiDB-lite"/>
    </source>
</evidence>
<dbReference type="InterPro" id="IPR019814">
    <property type="entry name" value="Translation_initiation_fac_3_N"/>
</dbReference>
<comment type="subunit">
    <text evidence="4 6">Monomer.</text>
</comment>
<dbReference type="GO" id="GO:0003743">
    <property type="term" value="F:translation initiation factor activity"/>
    <property type="evidence" value="ECO:0007669"/>
    <property type="project" value="UniProtKB-KW"/>
</dbReference>
<keyword evidence="4" id="KW-0963">Cytoplasm</keyword>
<dbReference type="Gene3D" id="3.30.110.10">
    <property type="entry name" value="Translation initiation factor 3 (IF-3), C-terminal domain"/>
    <property type="match status" value="1"/>
</dbReference>
<evidence type="ECO:0000256" key="3">
    <source>
        <dbReference type="ARBA" id="ARBA00022917"/>
    </source>
</evidence>
<feature type="domain" description="Translation initiation factor 3 N-terminal" evidence="9">
    <location>
        <begin position="19"/>
        <end position="88"/>
    </location>
</feature>
<dbReference type="InterPro" id="IPR036788">
    <property type="entry name" value="T_IF-3_C_sf"/>
</dbReference>
<proteinExistence type="inferred from homology"/>
<dbReference type="Pfam" id="PF00707">
    <property type="entry name" value="IF3_C"/>
    <property type="match status" value="1"/>
</dbReference>
<dbReference type="NCBIfam" id="TIGR00168">
    <property type="entry name" value="infC"/>
    <property type="match status" value="1"/>
</dbReference>
<dbReference type="PROSITE" id="PS00938">
    <property type="entry name" value="IF3"/>
    <property type="match status" value="1"/>
</dbReference>
<evidence type="ECO:0000259" key="9">
    <source>
        <dbReference type="Pfam" id="PF05198"/>
    </source>
</evidence>
<evidence type="ECO:0000313" key="10">
    <source>
        <dbReference type="EMBL" id="MDW5595767.1"/>
    </source>
</evidence>
<name>A0ABU4HR59_9ACTN</name>
<reference evidence="11" key="1">
    <citation type="submission" date="2023-07" db="EMBL/GenBank/DDBJ databases">
        <title>Conexibacter stalactiti sp. nov., isolated from stalactites in a lava cave and emended description of the genus Conexibacter.</title>
        <authorList>
            <person name="Lee S.D."/>
        </authorList>
    </citation>
    <scope>NUCLEOTIDE SEQUENCE [LARGE SCALE GENOMIC DNA]</scope>
    <source>
        <strain evidence="11">KCTC 39840</strain>
    </source>
</reference>
<comment type="function">
    <text evidence="4 6">IF-3 binds to the 30S ribosomal subunit and shifts the equilibrium between 70S ribosomes and their 50S and 30S subunits in favor of the free subunits, thus enhancing the availability of 30S subunits on which protein synthesis initiation begins.</text>
</comment>
<dbReference type="SUPFAM" id="SSF55200">
    <property type="entry name" value="Translation initiation factor IF3, C-terminal domain"/>
    <property type="match status" value="1"/>
</dbReference>
<dbReference type="InterPro" id="IPR019815">
    <property type="entry name" value="Translation_initiation_fac_3_C"/>
</dbReference>
<dbReference type="InterPro" id="IPR001288">
    <property type="entry name" value="Translation_initiation_fac_3"/>
</dbReference>
<evidence type="ECO:0000259" key="8">
    <source>
        <dbReference type="Pfam" id="PF00707"/>
    </source>
</evidence>
<dbReference type="Pfam" id="PF05198">
    <property type="entry name" value="IF3_N"/>
    <property type="match status" value="1"/>
</dbReference>
<keyword evidence="2 4" id="KW-0396">Initiation factor</keyword>
<organism evidence="10 11">
    <name type="scientific">Conexibacter stalactiti</name>
    <dbReference type="NCBI Taxonomy" id="1940611"/>
    <lineage>
        <taxon>Bacteria</taxon>
        <taxon>Bacillati</taxon>
        <taxon>Actinomycetota</taxon>
        <taxon>Thermoleophilia</taxon>
        <taxon>Solirubrobacterales</taxon>
        <taxon>Conexibacteraceae</taxon>
        <taxon>Conexibacter</taxon>
    </lineage>
</organism>
<dbReference type="InterPro" id="IPR019813">
    <property type="entry name" value="Translation_initiation_fac3_CS"/>
</dbReference>
<comment type="subcellular location">
    <subcellularLocation>
        <location evidence="4 6">Cytoplasm</location>
    </subcellularLocation>
</comment>
<reference evidence="10 11" key="2">
    <citation type="submission" date="2023-10" db="EMBL/GenBank/DDBJ databases">
        <authorList>
            <person name="Han X.F."/>
        </authorList>
    </citation>
    <scope>NUCLEOTIDE SEQUENCE [LARGE SCALE GENOMIC DNA]</scope>
    <source>
        <strain evidence="10 11">KCTC 39840</strain>
    </source>
</reference>
<evidence type="ECO:0000256" key="4">
    <source>
        <dbReference type="HAMAP-Rule" id="MF_00080"/>
    </source>
</evidence>
<feature type="compositionally biased region" description="Low complexity" evidence="7">
    <location>
        <begin position="202"/>
        <end position="318"/>
    </location>
</feature>
<dbReference type="Gene3D" id="3.10.20.80">
    <property type="entry name" value="Translation initiation factor 3 (IF-3), N-terminal domain"/>
    <property type="match status" value="1"/>
</dbReference>
<dbReference type="Proteomes" id="UP001284601">
    <property type="component" value="Unassembled WGS sequence"/>
</dbReference>
<dbReference type="PANTHER" id="PTHR10938:SF0">
    <property type="entry name" value="TRANSLATION INITIATION FACTOR IF-3, MITOCHONDRIAL"/>
    <property type="match status" value="1"/>
</dbReference>
<comment type="similarity">
    <text evidence="1 4 6">Belongs to the IF-3 family.</text>
</comment>
<evidence type="ECO:0000256" key="1">
    <source>
        <dbReference type="ARBA" id="ARBA00005439"/>
    </source>
</evidence>
<evidence type="ECO:0000256" key="2">
    <source>
        <dbReference type="ARBA" id="ARBA00022540"/>
    </source>
</evidence>